<protein>
    <submittedName>
        <fullName evidence="2">Uncharacterized protein</fullName>
    </submittedName>
</protein>
<dbReference type="SUPFAM" id="SSF49464">
    <property type="entry name" value="Carboxypeptidase regulatory domain-like"/>
    <property type="match status" value="1"/>
</dbReference>
<gene>
    <name evidence="2" type="ordered locus">Dole_0689</name>
</gene>
<dbReference type="STRING" id="96561.Dole_0689"/>
<dbReference type="Proteomes" id="UP000008561">
    <property type="component" value="Chromosome"/>
</dbReference>
<proteinExistence type="predicted"/>
<sequence length="880" mass="94838">MGGAVKIIRRATIMLFAGMLLLPAVSRAGNFCLPEHYFTMEEISRFAPARQSSAAIDGFYNPAGAAEPGYADLGWQFLTTAEFSPMAGLGIGLPTLLEIPGFDQMDGLLTHFGGFLALAQFWVDLENQDPMAQMKLAKSGAFWAVGALPQHMVSRAVKISAIGISLIDYSLTTLGTTAIAGNTEYWYRVYKAYYDDQYGHRVEDMAKWEKLIFETYQGDFEKALTEGLMTFWNDVWRHSYEASGHAHAEPLPEAKQQIREAYLAEILPTLKNYFRVQREKALQKVRFEVQYAYDSFREYMDHALKFQGVVQTDGGAPLPGVTVDLPGASAVTTNANGVYLLSVKTCDLVSALTQSGAQNAVLRAAFRPDPPLPGNAAVTRQVTLTGFDRYLPNRINIVYTVTDSRLDIAKTRIENNRRWRLKPTVQDDRGQSLTEGTVTLTAEGGTFTGGNGQAGQITLPARGGTTLWQVPETQALPVSLVATYSGHVFADGRLVRPCQQTFQLPQSLEIPTSVSLSAVKPDPAGLDSTITITVKSVDGQAPATGQLEITAAAGRFLQTGTGRVSLAMAGEKQSVVWHQPDNLDARVTVAAVYQPDPDADIQYQPSRAAISVPIVLPVETAIDTVVTPLDRDNNLWSVSAVVSTRSGDPVGVGAMRAEASAGSFDGGGANRLMDLAQVPQPVLRWQGPPDTTAMVTLTYYGDGLAPDSGNRDFLGSVRQVKLPPETDTQPPVIVFSGARDGAVYTTPVTVRAKVTDNTDKPVTVHAFHSFNYNPSGAFPVAGPDNSGAYSGAATFSEPGRHVVDVMATDAAGNGAREVLAFIIEPVQPPKPEPAKADKPGPETPDKTPVTDEPEKPDTGKENDEPQEAPMVFSPYGGIYD</sequence>
<dbReference type="eggNOG" id="COG0810">
    <property type="taxonomic scope" value="Bacteria"/>
</dbReference>
<accession>A8ZUT6</accession>
<keyword evidence="3" id="KW-1185">Reference proteome</keyword>
<dbReference type="AlphaFoldDB" id="A8ZUT6"/>
<evidence type="ECO:0000313" key="2">
    <source>
        <dbReference type="EMBL" id="ABW66499.1"/>
    </source>
</evidence>
<dbReference type="EMBL" id="CP000859">
    <property type="protein sequence ID" value="ABW66499.1"/>
    <property type="molecule type" value="Genomic_DNA"/>
</dbReference>
<dbReference type="KEGG" id="dol:Dole_0689"/>
<evidence type="ECO:0000313" key="3">
    <source>
        <dbReference type="Proteomes" id="UP000008561"/>
    </source>
</evidence>
<feature type="region of interest" description="Disordered" evidence="1">
    <location>
        <begin position="824"/>
        <end position="880"/>
    </location>
</feature>
<evidence type="ECO:0000256" key="1">
    <source>
        <dbReference type="SAM" id="MobiDB-lite"/>
    </source>
</evidence>
<feature type="compositionally biased region" description="Basic and acidic residues" evidence="1">
    <location>
        <begin position="832"/>
        <end position="863"/>
    </location>
</feature>
<dbReference type="HOGENOM" id="CLU_326993_0_0_7"/>
<organism evidence="2 3">
    <name type="scientific">Desulfosudis oleivorans (strain DSM 6200 / JCM 39069 / Hxd3)</name>
    <name type="common">Desulfococcus oleovorans</name>
    <dbReference type="NCBI Taxonomy" id="96561"/>
    <lineage>
        <taxon>Bacteria</taxon>
        <taxon>Pseudomonadati</taxon>
        <taxon>Thermodesulfobacteriota</taxon>
        <taxon>Desulfobacteria</taxon>
        <taxon>Desulfobacterales</taxon>
        <taxon>Desulfosudaceae</taxon>
        <taxon>Desulfosudis</taxon>
    </lineage>
</organism>
<dbReference type="InterPro" id="IPR008969">
    <property type="entry name" value="CarboxyPept-like_regulatory"/>
</dbReference>
<name>A8ZUT6_DESOH</name>
<reference evidence="2 3" key="1">
    <citation type="submission" date="2007-10" db="EMBL/GenBank/DDBJ databases">
        <title>Complete sequence of Desulfococcus oleovorans Hxd3.</title>
        <authorList>
            <consortium name="US DOE Joint Genome Institute"/>
            <person name="Copeland A."/>
            <person name="Lucas S."/>
            <person name="Lapidus A."/>
            <person name="Barry K."/>
            <person name="Glavina del Rio T."/>
            <person name="Dalin E."/>
            <person name="Tice H."/>
            <person name="Pitluck S."/>
            <person name="Kiss H."/>
            <person name="Brettin T."/>
            <person name="Bruce D."/>
            <person name="Detter J.C."/>
            <person name="Han C."/>
            <person name="Schmutz J."/>
            <person name="Larimer F."/>
            <person name="Land M."/>
            <person name="Hauser L."/>
            <person name="Kyrpides N."/>
            <person name="Kim E."/>
            <person name="Wawrik B."/>
            <person name="Richardson P."/>
        </authorList>
    </citation>
    <scope>NUCLEOTIDE SEQUENCE [LARGE SCALE GENOMIC DNA]</scope>
    <source>
        <strain evidence="3">DSM 6200 / JCM 39069 / Hxd3</strain>
    </source>
</reference>